<dbReference type="PANTHER" id="PTHR39428">
    <property type="entry name" value="F420H(2)-DEPENDENT QUINONE REDUCTASE RV1261C"/>
    <property type="match status" value="1"/>
</dbReference>
<dbReference type="Pfam" id="PF04075">
    <property type="entry name" value="F420H2_quin_red"/>
    <property type="match status" value="1"/>
</dbReference>
<dbReference type="InterPro" id="IPR004378">
    <property type="entry name" value="F420H2_quin_Rdtase"/>
</dbReference>
<dbReference type="PANTHER" id="PTHR39428:SF1">
    <property type="entry name" value="F420H(2)-DEPENDENT QUINONE REDUCTASE RV1261C"/>
    <property type="match status" value="1"/>
</dbReference>
<comment type="catalytic activity">
    <reaction evidence="2">
        <text>oxidized coenzyme F420-(gamma-L-Glu)(n) + a quinol + H(+) = reduced coenzyme F420-(gamma-L-Glu)(n) + a quinone</text>
        <dbReference type="Rhea" id="RHEA:39663"/>
        <dbReference type="Rhea" id="RHEA-COMP:12939"/>
        <dbReference type="Rhea" id="RHEA-COMP:14378"/>
        <dbReference type="ChEBI" id="CHEBI:15378"/>
        <dbReference type="ChEBI" id="CHEBI:24646"/>
        <dbReference type="ChEBI" id="CHEBI:132124"/>
        <dbReference type="ChEBI" id="CHEBI:133980"/>
        <dbReference type="ChEBI" id="CHEBI:139511"/>
    </reaction>
</comment>
<comment type="similarity">
    <text evidence="1">Belongs to the F420H(2)-dependent quinone reductase family.</text>
</comment>
<evidence type="ECO:0000256" key="1">
    <source>
        <dbReference type="ARBA" id="ARBA00008710"/>
    </source>
</evidence>
<dbReference type="RefSeq" id="WP_091807404.1">
    <property type="nucleotide sequence ID" value="NZ_CP016353.1"/>
</dbReference>
<dbReference type="STRING" id="530584.SAMN05421630_107420"/>
<name>A0A222VU99_9PSEU</name>
<evidence type="ECO:0000256" key="3">
    <source>
        <dbReference type="SAM" id="MobiDB-lite"/>
    </source>
</evidence>
<evidence type="ECO:0000313" key="5">
    <source>
        <dbReference type="Proteomes" id="UP000199494"/>
    </source>
</evidence>
<dbReference type="InterPro" id="IPR012349">
    <property type="entry name" value="Split_barrel_FMN-bd"/>
</dbReference>
<accession>A0A222VU99</accession>
<dbReference type="NCBIfam" id="TIGR00026">
    <property type="entry name" value="hi_GC_TIGR00026"/>
    <property type="match status" value="1"/>
</dbReference>
<dbReference type="KEGG" id="pmad:BAY61_23745"/>
<sequence length="157" mass="17860">MATGQKADNSGGRQSGAPGKLSLWFQRRMNARTNTRIRRKGGKVMGMDLLILHTLGRRSGEPRESPITWFAEDEDTWLIIASGGGSRNPDWYVNLMAHPDKAVIELPGRGTIPVAPHRLDGGDREQAWKHITTSQPRYEKYQRKSERQYPVVRLVRR</sequence>
<protein>
    <submittedName>
        <fullName evidence="4">Deazaflavin-dependent oxidoreductase, nitroreductase family</fullName>
    </submittedName>
</protein>
<organism evidence="4 5">
    <name type="scientific">Prauserella marina</name>
    <dbReference type="NCBI Taxonomy" id="530584"/>
    <lineage>
        <taxon>Bacteria</taxon>
        <taxon>Bacillati</taxon>
        <taxon>Actinomycetota</taxon>
        <taxon>Actinomycetes</taxon>
        <taxon>Pseudonocardiales</taxon>
        <taxon>Pseudonocardiaceae</taxon>
        <taxon>Prauserella</taxon>
    </lineage>
</organism>
<dbReference type="OrthoDB" id="8225825at2"/>
<reference evidence="4 5" key="1">
    <citation type="submission" date="2016-10" db="EMBL/GenBank/DDBJ databases">
        <authorList>
            <person name="de Groot N.N."/>
        </authorList>
    </citation>
    <scope>NUCLEOTIDE SEQUENCE [LARGE SCALE GENOMIC DNA]</scope>
    <source>
        <strain evidence="4 5">CGMCC 4.5506</strain>
    </source>
</reference>
<dbReference type="GO" id="GO:0070967">
    <property type="term" value="F:coenzyme F420 binding"/>
    <property type="evidence" value="ECO:0007669"/>
    <property type="project" value="TreeGrafter"/>
</dbReference>
<dbReference type="EMBL" id="FMZE01000007">
    <property type="protein sequence ID" value="SDD35352.1"/>
    <property type="molecule type" value="Genomic_DNA"/>
</dbReference>
<keyword evidence="5" id="KW-1185">Reference proteome</keyword>
<dbReference type="AlphaFoldDB" id="A0A222VU99"/>
<evidence type="ECO:0000256" key="2">
    <source>
        <dbReference type="ARBA" id="ARBA00049106"/>
    </source>
</evidence>
<gene>
    <name evidence="4" type="ORF">SAMN05421630_107420</name>
</gene>
<dbReference type="GO" id="GO:0005886">
    <property type="term" value="C:plasma membrane"/>
    <property type="evidence" value="ECO:0007669"/>
    <property type="project" value="TreeGrafter"/>
</dbReference>
<dbReference type="Proteomes" id="UP000199494">
    <property type="component" value="Unassembled WGS sequence"/>
</dbReference>
<dbReference type="Gene3D" id="2.30.110.10">
    <property type="entry name" value="Electron Transport, Fmn-binding Protein, Chain A"/>
    <property type="match status" value="1"/>
</dbReference>
<proteinExistence type="inferred from homology"/>
<dbReference type="GO" id="GO:0016491">
    <property type="term" value="F:oxidoreductase activity"/>
    <property type="evidence" value="ECO:0007669"/>
    <property type="project" value="InterPro"/>
</dbReference>
<evidence type="ECO:0000313" key="4">
    <source>
        <dbReference type="EMBL" id="SDD35352.1"/>
    </source>
</evidence>
<feature type="compositionally biased region" description="Polar residues" evidence="3">
    <location>
        <begin position="1"/>
        <end position="12"/>
    </location>
</feature>
<feature type="region of interest" description="Disordered" evidence="3">
    <location>
        <begin position="1"/>
        <end position="20"/>
    </location>
</feature>